<feature type="binding site" evidence="3">
    <location>
        <begin position="33"/>
        <end position="34"/>
    </location>
    <ligand>
        <name>substrate</name>
    </ligand>
</feature>
<evidence type="ECO:0000313" key="6">
    <source>
        <dbReference type="Proteomes" id="UP000184518"/>
    </source>
</evidence>
<dbReference type="PANTHER" id="PTHR43300:SF7">
    <property type="entry name" value="UDP-N-ACETYLBACILLOSAMINE N-ACETYLTRANSFERASE"/>
    <property type="match status" value="1"/>
</dbReference>
<dbReference type="RefSeq" id="WP_072953734.1">
    <property type="nucleotide sequence ID" value="NZ_FQUT01000002.1"/>
</dbReference>
<dbReference type="Pfam" id="PF17836">
    <property type="entry name" value="PglD_N"/>
    <property type="match status" value="1"/>
</dbReference>
<dbReference type="InterPro" id="IPR011004">
    <property type="entry name" value="Trimer_LpxA-like_sf"/>
</dbReference>
<feature type="site" description="Increases basicity of active site His" evidence="2">
    <location>
        <position position="139"/>
    </location>
</feature>
<proteinExistence type="inferred from homology"/>
<feature type="binding site" evidence="3">
    <location>
        <position position="168"/>
    </location>
    <ligand>
        <name>acetyl-CoA</name>
        <dbReference type="ChEBI" id="CHEBI:57288"/>
    </ligand>
</feature>
<dbReference type="InterPro" id="IPR050179">
    <property type="entry name" value="Trans_hexapeptide_repeat"/>
</dbReference>
<gene>
    <name evidence="5" type="ORF">SAMN05443633_102320</name>
</gene>
<evidence type="ECO:0000313" key="5">
    <source>
        <dbReference type="EMBL" id="SHE92303.1"/>
    </source>
</evidence>
<dbReference type="EMBL" id="FQUT01000002">
    <property type="protein sequence ID" value="SHE92303.1"/>
    <property type="molecule type" value="Genomic_DNA"/>
</dbReference>
<keyword evidence="5" id="KW-0808">Transferase</keyword>
<dbReference type="Proteomes" id="UP000184518">
    <property type="component" value="Unassembled WGS sequence"/>
</dbReference>
<keyword evidence="5" id="KW-0012">Acyltransferase</keyword>
<name>A0A1M4XG29_9FLAO</name>
<feature type="binding site" evidence="3">
    <location>
        <position position="186"/>
    </location>
    <ligand>
        <name>acetyl-CoA</name>
        <dbReference type="ChEBI" id="CHEBI:57288"/>
    </ligand>
</feature>
<sequence length="209" mass="22987">MKTLAIIGSGELGMQIANFAVQDNHYQKVVFFDDFEHNTEKNGYQVLGATDKINQAFEEKKFDELMIGIGYNHLEKRKEIYLQFKNDIPFGNMIHSTTIKDITSKIMPGTVIYPGTILDKNVVISENCLLNLGCVIAHDSTIGDHSFLAPAVKIAGFVTVGEKCFLGINSTIIDNKKITNDVKLGGGSTVTKDIDEPGTYVGSPARKIK</sequence>
<dbReference type="InterPro" id="IPR020019">
    <property type="entry name" value="AcTrfase_PglD-like"/>
</dbReference>
<feature type="active site" description="Proton acceptor" evidence="2">
    <location>
        <position position="138"/>
    </location>
</feature>
<dbReference type="PANTHER" id="PTHR43300">
    <property type="entry name" value="ACETYLTRANSFERASE"/>
    <property type="match status" value="1"/>
</dbReference>
<evidence type="ECO:0000259" key="4">
    <source>
        <dbReference type="Pfam" id="PF17836"/>
    </source>
</evidence>
<reference evidence="6" key="1">
    <citation type="submission" date="2016-11" db="EMBL/GenBank/DDBJ databases">
        <authorList>
            <person name="Varghese N."/>
            <person name="Submissions S."/>
        </authorList>
    </citation>
    <scope>NUCLEOTIDE SEQUENCE [LARGE SCALE GENOMIC DNA]</scope>
    <source>
        <strain evidence="6">DSM 27619</strain>
    </source>
</reference>
<dbReference type="CDD" id="cd03360">
    <property type="entry name" value="LbH_AT_putative"/>
    <property type="match status" value="1"/>
</dbReference>
<dbReference type="Gene3D" id="2.160.10.10">
    <property type="entry name" value="Hexapeptide repeat proteins"/>
    <property type="match status" value="1"/>
</dbReference>
<dbReference type="Gene3D" id="3.40.50.20">
    <property type="match status" value="1"/>
</dbReference>
<dbReference type="GO" id="GO:0016746">
    <property type="term" value="F:acyltransferase activity"/>
    <property type="evidence" value="ECO:0007669"/>
    <property type="project" value="UniProtKB-KW"/>
</dbReference>
<dbReference type="SUPFAM" id="SSF51161">
    <property type="entry name" value="Trimeric LpxA-like enzymes"/>
    <property type="match status" value="1"/>
</dbReference>
<evidence type="ECO:0000256" key="2">
    <source>
        <dbReference type="PIRSR" id="PIRSR620019-1"/>
    </source>
</evidence>
<dbReference type="AlphaFoldDB" id="A0A1M4XG29"/>
<accession>A0A1M4XG29</accession>
<evidence type="ECO:0000256" key="3">
    <source>
        <dbReference type="PIRSR" id="PIRSR620019-2"/>
    </source>
</evidence>
<comment type="similarity">
    <text evidence="1">Belongs to the transferase hexapeptide repeat family.</text>
</comment>
<feature type="domain" description="PglD N-terminal" evidence="4">
    <location>
        <begin position="4"/>
        <end position="80"/>
    </location>
</feature>
<dbReference type="InterPro" id="IPR041561">
    <property type="entry name" value="PglD_N"/>
</dbReference>
<protein>
    <submittedName>
        <fullName evidence="5">Sugar O-acyltransferase, sialic acid O-acetyltransferase NeuD family</fullName>
    </submittedName>
</protein>
<dbReference type="NCBIfam" id="TIGR03570">
    <property type="entry name" value="NeuD_NnaD"/>
    <property type="match status" value="1"/>
</dbReference>
<dbReference type="STRING" id="1416778.SAMN05443633_102320"/>
<dbReference type="OrthoDB" id="708224at2"/>
<evidence type="ECO:0000256" key="1">
    <source>
        <dbReference type="ARBA" id="ARBA00007274"/>
    </source>
</evidence>
<organism evidence="5 6">
    <name type="scientific">Chryseobacterium arachidis</name>
    <dbReference type="NCBI Taxonomy" id="1416778"/>
    <lineage>
        <taxon>Bacteria</taxon>
        <taxon>Pseudomonadati</taxon>
        <taxon>Bacteroidota</taxon>
        <taxon>Flavobacteriia</taxon>
        <taxon>Flavobacteriales</taxon>
        <taxon>Weeksellaceae</taxon>
        <taxon>Chryseobacterium group</taxon>
        <taxon>Chryseobacterium</taxon>
    </lineage>
</organism>
<keyword evidence="6" id="KW-1185">Reference proteome</keyword>